<gene>
    <name evidence="3" type="primary">fdhD</name>
    <name evidence="4" type="ORF">Pan216_05360</name>
</gene>
<dbReference type="NCBIfam" id="TIGR00129">
    <property type="entry name" value="fdhD_narQ"/>
    <property type="match status" value="1"/>
</dbReference>
<dbReference type="PANTHER" id="PTHR30592">
    <property type="entry name" value="FORMATE DEHYDROGENASE"/>
    <property type="match status" value="1"/>
</dbReference>
<dbReference type="Proteomes" id="UP000317093">
    <property type="component" value="Chromosome"/>
</dbReference>
<name>A0A518AYB8_9BACT</name>
<evidence type="ECO:0000313" key="5">
    <source>
        <dbReference type="Proteomes" id="UP000317093"/>
    </source>
</evidence>
<comment type="similarity">
    <text evidence="3">Belongs to the FdhD family.</text>
</comment>
<dbReference type="Pfam" id="PF02634">
    <property type="entry name" value="FdhD-NarQ"/>
    <property type="match status" value="1"/>
</dbReference>
<dbReference type="InterPro" id="IPR016193">
    <property type="entry name" value="Cytidine_deaminase-like"/>
</dbReference>
<evidence type="ECO:0000256" key="3">
    <source>
        <dbReference type="HAMAP-Rule" id="MF_00187"/>
    </source>
</evidence>
<dbReference type="SUPFAM" id="SSF53927">
    <property type="entry name" value="Cytidine deaminase-like"/>
    <property type="match status" value="1"/>
</dbReference>
<dbReference type="EMBL" id="CP036279">
    <property type="protein sequence ID" value="QDU59704.1"/>
    <property type="molecule type" value="Genomic_DNA"/>
</dbReference>
<dbReference type="PANTHER" id="PTHR30592:SF1">
    <property type="entry name" value="SULFUR CARRIER PROTEIN FDHD"/>
    <property type="match status" value="1"/>
</dbReference>
<proteinExistence type="inferred from homology"/>
<dbReference type="GO" id="GO:0016783">
    <property type="term" value="F:sulfurtransferase activity"/>
    <property type="evidence" value="ECO:0007669"/>
    <property type="project" value="InterPro"/>
</dbReference>
<dbReference type="GO" id="GO:0005737">
    <property type="term" value="C:cytoplasm"/>
    <property type="evidence" value="ECO:0007669"/>
    <property type="project" value="UniProtKB-SubCell"/>
</dbReference>
<dbReference type="InterPro" id="IPR003786">
    <property type="entry name" value="FdhD"/>
</dbReference>
<dbReference type="NCBIfam" id="NF001943">
    <property type="entry name" value="PRK00724.1-2"/>
    <property type="match status" value="1"/>
</dbReference>
<organism evidence="4 5">
    <name type="scientific">Kolteria novifilia</name>
    <dbReference type="NCBI Taxonomy" id="2527975"/>
    <lineage>
        <taxon>Bacteria</taxon>
        <taxon>Pseudomonadati</taxon>
        <taxon>Planctomycetota</taxon>
        <taxon>Planctomycetia</taxon>
        <taxon>Kolteriales</taxon>
        <taxon>Kolteriaceae</taxon>
        <taxon>Kolteria</taxon>
    </lineage>
</organism>
<dbReference type="RefSeq" id="WP_419193184.1">
    <property type="nucleotide sequence ID" value="NZ_CP036279.1"/>
</dbReference>
<comment type="subcellular location">
    <subcellularLocation>
        <location evidence="3">Cytoplasm</location>
    </subcellularLocation>
</comment>
<sequence length="292" mass="31631">MTRRDQPLHQDASVISEIVQLSESARTPTTDRLAVEEPLEIRLGPEPLAVTMRTPGDDAELAAGFCLTEGIITSPDDLEQIEACSEAEHGNVIVVTLPDDVLQRRAEQVEKARRELYLSSSCGLCGKASLDRIAQDVPPLRGDFQVRGELLASLPQRMREAQRTFEETGGLHAAALFRPEGELLVLREDVGRHNAVDKVIGAMLLAGMVPVDPAILLVSGRASFEIMQKAALAGICCVAAISAPSSLAVEFARRFGMSLVGFLRPGRMNIYHETGRIVDETGLSNTSFFAGR</sequence>
<feature type="active site" description="Cysteine persulfide intermediate" evidence="3">
    <location>
        <position position="122"/>
    </location>
</feature>
<keyword evidence="2 3" id="KW-0501">Molybdenum cofactor biosynthesis</keyword>
<dbReference type="HAMAP" id="MF_00187">
    <property type="entry name" value="FdhD"/>
    <property type="match status" value="1"/>
</dbReference>
<evidence type="ECO:0000256" key="1">
    <source>
        <dbReference type="ARBA" id="ARBA00022490"/>
    </source>
</evidence>
<feature type="binding site" evidence="3">
    <location>
        <begin position="262"/>
        <end position="267"/>
    </location>
    <ligand>
        <name>Mo-bis(molybdopterin guanine dinucleotide)</name>
        <dbReference type="ChEBI" id="CHEBI:60539"/>
    </ligand>
</feature>
<reference evidence="4 5" key="1">
    <citation type="submission" date="2019-02" db="EMBL/GenBank/DDBJ databases">
        <title>Deep-cultivation of Planctomycetes and their phenomic and genomic characterization uncovers novel biology.</title>
        <authorList>
            <person name="Wiegand S."/>
            <person name="Jogler M."/>
            <person name="Boedeker C."/>
            <person name="Pinto D."/>
            <person name="Vollmers J."/>
            <person name="Rivas-Marin E."/>
            <person name="Kohn T."/>
            <person name="Peeters S.H."/>
            <person name="Heuer A."/>
            <person name="Rast P."/>
            <person name="Oberbeckmann S."/>
            <person name="Bunk B."/>
            <person name="Jeske O."/>
            <person name="Meyerdierks A."/>
            <person name="Storesund J.E."/>
            <person name="Kallscheuer N."/>
            <person name="Luecker S."/>
            <person name="Lage O.M."/>
            <person name="Pohl T."/>
            <person name="Merkel B.J."/>
            <person name="Hornburger P."/>
            <person name="Mueller R.-W."/>
            <person name="Bruemmer F."/>
            <person name="Labrenz M."/>
            <person name="Spormann A.M."/>
            <person name="Op den Camp H."/>
            <person name="Overmann J."/>
            <person name="Amann R."/>
            <person name="Jetten M.S.M."/>
            <person name="Mascher T."/>
            <person name="Medema M.H."/>
            <person name="Devos D.P."/>
            <person name="Kaster A.-K."/>
            <person name="Ovreas L."/>
            <person name="Rohde M."/>
            <person name="Galperin M.Y."/>
            <person name="Jogler C."/>
        </authorList>
    </citation>
    <scope>NUCLEOTIDE SEQUENCE [LARGE SCALE GENOMIC DNA]</scope>
    <source>
        <strain evidence="4 5">Pan216</strain>
    </source>
</reference>
<keyword evidence="1 3" id="KW-0963">Cytoplasm</keyword>
<dbReference type="GO" id="GO:0097163">
    <property type="term" value="F:sulfur carrier activity"/>
    <property type="evidence" value="ECO:0007669"/>
    <property type="project" value="UniProtKB-UniRule"/>
</dbReference>
<evidence type="ECO:0000256" key="2">
    <source>
        <dbReference type="ARBA" id="ARBA00023150"/>
    </source>
</evidence>
<protein>
    <recommendedName>
        <fullName evidence="3">Sulfur carrier protein FdhD</fullName>
    </recommendedName>
</protein>
<dbReference type="AlphaFoldDB" id="A0A518AYB8"/>
<evidence type="ECO:0000313" key="4">
    <source>
        <dbReference type="EMBL" id="QDU59704.1"/>
    </source>
</evidence>
<dbReference type="Gene3D" id="3.10.20.10">
    <property type="match status" value="1"/>
</dbReference>
<accession>A0A518AYB8</accession>
<keyword evidence="5" id="KW-1185">Reference proteome</keyword>
<dbReference type="Gene3D" id="3.40.140.10">
    <property type="entry name" value="Cytidine Deaminase, domain 2"/>
    <property type="match status" value="1"/>
</dbReference>
<dbReference type="KEGG" id="knv:Pan216_05360"/>
<dbReference type="GO" id="GO:0006777">
    <property type="term" value="P:Mo-molybdopterin cofactor biosynthetic process"/>
    <property type="evidence" value="ECO:0007669"/>
    <property type="project" value="UniProtKB-UniRule"/>
</dbReference>
<dbReference type="PIRSF" id="PIRSF015626">
    <property type="entry name" value="FdhD"/>
    <property type="match status" value="1"/>
</dbReference>
<comment type="function">
    <text evidence="3">Required for formate dehydrogenase (FDH) activity. Acts as a sulfur carrier protein that transfers sulfur from IscS to the molybdenum cofactor prior to its insertion into FDH.</text>
</comment>